<evidence type="ECO:0000313" key="5">
    <source>
        <dbReference type="Proteomes" id="UP000801492"/>
    </source>
</evidence>
<dbReference type="Pfam" id="PF01522">
    <property type="entry name" value="Polysacc_deac_1"/>
    <property type="match status" value="1"/>
</dbReference>
<dbReference type="CDD" id="cd00112">
    <property type="entry name" value="LDLa"/>
    <property type="match status" value="1"/>
</dbReference>
<dbReference type="PANTHER" id="PTHR45985:SF5">
    <property type="entry name" value="CHITIN AND LDLR BINDING DEACETYLASE 3"/>
    <property type="match status" value="1"/>
</dbReference>
<dbReference type="PROSITE" id="PS01209">
    <property type="entry name" value="LDLRA_1"/>
    <property type="match status" value="1"/>
</dbReference>
<dbReference type="OrthoDB" id="504708at2759"/>
<dbReference type="SUPFAM" id="SSF88713">
    <property type="entry name" value="Glycoside hydrolase/deacetylase"/>
    <property type="match status" value="1"/>
</dbReference>
<dbReference type="InterPro" id="IPR002509">
    <property type="entry name" value="NODB_dom"/>
</dbReference>
<dbReference type="PANTHER" id="PTHR45985">
    <property type="match status" value="1"/>
</dbReference>
<dbReference type="PROSITE" id="PS50068">
    <property type="entry name" value="LDLRA_2"/>
    <property type="match status" value="1"/>
</dbReference>
<dbReference type="GO" id="GO:0016810">
    <property type="term" value="F:hydrolase activity, acting on carbon-nitrogen (but not peptide) bonds"/>
    <property type="evidence" value="ECO:0007669"/>
    <property type="project" value="InterPro"/>
</dbReference>
<keyword evidence="5" id="KW-1185">Reference proteome</keyword>
<sequence length="421" mass="49212">STVPRPLLNRANCTKRTQLGCADGTCLPQEYFCDGAVDCTDGSDEGYCDSHQDPNAATPCNTTTCQLPNCFCSNDGTVIPGKLHPIEVPQMIILTFDDAINYENWDLYQRLFNNNRRNPNGCPIKATFFVSHQFNNYYQTQRLWNDGHEIAVHSITHRGPEDWWSYNATIEEWFDEMIGQANILNRFAKIKMEDIRGLRVPFLRVGWNRQFLMMKEFGFMYDSSIVAPFSNPPLWPYTLDHKIPHICMGSNQNCPSRGYPGIWEIVMNQLSAHDYTCAMVDSCPTNFSGEDTYRMLIYNFKRHYLSNRAPYGLYFHSTWFKNTEYLIAFEKFLDEILKQPNVWFVTNWQAIEWIRRPTPINHVYNFAPWDCKKYFTPAERVCTLPNACKLSSRVLQQERYLYTCAQCPKTYPWIRNEFGLN</sequence>
<comment type="caution">
    <text evidence="2">Lacks conserved residue(s) required for the propagation of feature annotation.</text>
</comment>
<dbReference type="SMART" id="SM00192">
    <property type="entry name" value="LDLa"/>
    <property type="match status" value="1"/>
</dbReference>
<protein>
    <recommendedName>
        <fullName evidence="3">NodB homology domain-containing protein</fullName>
    </recommendedName>
</protein>
<dbReference type="InterPro" id="IPR036055">
    <property type="entry name" value="LDL_receptor-like_sf"/>
</dbReference>
<comment type="caution">
    <text evidence="4">The sequence shown here is derived from an EMBL/GenBank/DDBJ whole genome shotgun (WGS) entry which is preliminary data.</text>
</comment>
<feature type="disulfide bond" evidence="2">
    <location>
        <begin position="21"/>
        <end position="39"/>
    </location>
</feature>
<dbReference type="SUPFAM" id="SSF57424">
    <property type="entry name" value="LDL receptor-like module"/>
    <property type="match status" value="1"/>
</dbReference>
<dbReference type="InterPro" id="IPR023415">
    <property type="entry name" value="LDLR_class-A_CS"/>
</dbReference>
<reference evidence="4" key="1">
    <citation type="submission" date="2019-08" db="EMBL/GenBank/DDBJ databases">
        <title>The genome of the North American firefly Photinus pyralis.</title>
        <authorList>
            <consortium name="Photinus pyralis genome working group"/>
            <person name="Fallon T.R."/>
            <person name="Sander Lower S.E."/>
            <person name="Weng J.-K."/>
        </authorList>
    </citation>
    <scope>NUCLEOTIDE SEQUENCE</scope>
    <source>
        <strain evidence="4">TRF0915ILg1</strain>
        <tissue evidence="4">Whole body</tissue>
    </source>
</reference>
<feature type="non-terminal residue" evidence="4">
    <location>
        <position position="421"/>
    </location>
</feature>
<feature type="disulfide bond" evidence="2">
    <location>
        <begin position="33"/>
        <end position="48"/>
    </location>
</feature>
<dbReference type="InterPro" id="IPR052740">
    <property type="entry name" value="CE4"/>
</dbReference>
<dbReference type="Gene3D" id="3.20.20.370">
    <property type="entry name" value="Glycoside hydrolase/deacetylase"/>
    <property type="match status" value="1"/>
</dbReference>
<dbReference type="InterPro" id="IPR002172">
    <property type="entry name" value="LDrepeatLR_classA_rpt"/>
</dbReference>
<dbReference type="Pfam" id="PF00057">
    <property type="entry name" value="Ldl_recept_a"/>
    <property type="match status" value="1"/>
</dbReference>
<evidence type="ECO:0000313" key="4">
    <source>
        <dbReference type="EMBL" id="KAF2881248.1"/>
    </source>
</evidence>
<proteinExistence type="predicted"/>
<dbReference type="GO" id="GO:0005975">
    <property type="term" value="P:carbohydrate metabolic process"/>
    <property type="evidence" value="ECO:0007669"/>
    <property type="project" value="InterPro"/>
</dbReference>
<dbReference type="CDD" id="cd10974">
    <property type="entry name" value="CE4_CDA_like_1"/>
    <property type="match status" value="1"/>
</dbReference>
<gene>
    <name evidence="4" type="ORF">ILUMI_24928</name>
</gene>
<dbReference type="AlphaFoldDB" id="A0A8K0G0F4"/>
<dbReference type="EMBL" id="VTPC01090837">
    <property type="protein sequence ID" value="KAF2881248.1"/>
    <property type="molecule type" value="Genomic_DNA"/>
</dbReference>
<dbReference type="PROSITE" id="PS51677">
    <property type="entry name" value="NODB"/>
    <property type="match status" value="1"/>
</dbReference>
<feature type="domain" description="NodB homology" evidence="3">
    <location>
        <begin position="90"/>
        <end position="345"/>
    </location>
</feature>
<evidence type="ECO:0000256" key="1">
    <source>
        <dbReference type="ARBA" id="ARBA00023157"/>
    </source>
</evidence>
<dbReference type="Proteomes" id="UP000801492">
    <property type="component" value="Unassembled WGS sequence"/>
</dbReference>
<dbReference type="Gene3D" id="4.10.400.10">
    <property type="entry name" value="Low-density Lipoprotein Receptor"/>
    <property type="match status" value="1"/>
</dbReference>
<organism evidence="4 5">
    <name type="scientific">Ignelater luminosus</name>
    <name type="common">Cucubano</name>
    <name type="synonym">Pyrophorus luminosus</name>
    <dbReference type="NCBI Taxonomy" id="2038154"/>
    <lineage>
        <taxon>Eukaryota</taxon>
        <taxon>Metazoa</taxon>
        <taxon>Ecdysozoa</taxon>
        <taxon>Arthropoda</taxon>
        <taxon>Hexapoda</taxon>
        <taxon>Insecta</taxon>
        <taxon>Pterygota</taxon>
        <taxon>Neoptera</taxon>
        <taxon>Endopterygota</taxon>
        <taxon>Coleoptera</taxon>
        <taxon>Polyphaga</taxon>
        <taxon>Elateriformia</taxon>
        <taxon>Elateroidea</taxon>
        <taxon>Elateridae</taxon>
        <taxon>Agrypninae</taxon>
        <taxon>Pyrophorini</taxon>
        <taxon>Ignelater</taxon>
    </lineage>
</organism>
<accession>A0A8K0G0F4</accession>
<keyword evidence="1 2" id="KW-1015">Disulfide bond</keyword>
<name>A0A8K0G0F4_IGNLU</name>
<dbReference type="InterPro" id="IPR011330">
    <property type="entry name" value="Glyco_hydro/deAcase_b/a-brl"/>
</dbReference>
<evidence type="ECO:0000256" key="2">
    <source>
        <dbReference type="PROSITE-ProRule" id="PRU00124"/>
    </source>
</evidence>
<evidence type="ECO:0000259" key="3">
    <source>
        <dbReference type="PROSITE" id="PS51677"/>
    </source>
</evidence>